<keyword evidence="2" id="KW-1185">Reference proteome</keyword>
<dbReference type="InParanoid" id="E2A2A3"/>
<feature type="non-terminal residue" evidence="1">
    <location>
        <position position="80"/>
    </location>
</feature>
<proteinExistence type="predicted"/>
<evidence type="ECO:0000313" key="1">
    <source>
        <dbReference type="EMBL" id="EFN72436.1"/>
    </source>
</evidence>
<gene>
    <name evidence="1" type="ORF">EAG_00086</name>
</gene>
<organism evidence="2">
    <name type="scientific">Camponotus floridanus</name>
    <name type="common">Florida carpenter ant</name>
    <dbReference type="NCBI Taxonomy" id="104421"/>
    <lineage>
        <taxon>Eukaryota</taxon>
        <taxon>Metazoa</taxon>
        <taxon>Ecdysozoa</taxon>
        <taxon>Arthropoda</taxon>
        <taxon>Hexapoda</taxon>
        <taxon>Insecta</taxon>
        <taxon>Pterygota</taxon>
        <taxon>Neoptera</taxon>
        <taxon>Endopterygota</taxon>
        <taxon>Hymenoptera</taxon>
        <taxon>Apocrita</taxon>
        <taxon>Aculeata</taxon>
        <taxon>Formicoidea</taxon>
        <taxon>Formicidae</taxon>
        <taxon>Formicinae</taxon>
        <taxon>Camponotus</taxon>
    </lineage>
</organism>
<protein>
    <submittedName>
        <fullName evidence="1">Uncharacterized protein</fullName>
    </submittedName>
</protein>
<evidence type="ECO:0000313" key="2">
    <source>
        <dbReference type="Proteomes" id="UP000000311"/>
    </source>
</evidence>
<feature type="non-terminal residue" evidence="1">
    <location>
        <position position="1"/>
    </location>
</feature>
<dbReference type="AlphaFoldDB" id="E2A2A3"/>
<reference evidence="1 2" key="1">
    <citation type="journal article" date="2010" name="Science">
        <title>Genomic comparison of the ants Camponotus floridanus and Harpegnathos saltator.</title>
        <authorList>
            <person name="Bonasio R."/>
            <person name="Zhang G."/>
            <person name="Ye C."/>
            <person name="Mutti N.S."/>
            <person name="Fang X."/>
            <person name="Qin N."/>
            <person name="Donahue G."/>
            <person name="Yang P."/>
            <person name="Li Q."/>
            <person name="Li C."/>
            <person name="Zhang P."/>
            <person name="Huang Z."/>
            <person name="Berger S.L."/>
            <person name="Reinberg D."/>
            <person name="Wang J."/>
            <person name="Liebig J."/>
        </authorList>
    </citation>
    <scope>NUCLEOTIDE SEQUENCE [LARGE SCALE GENOMIC DNA]</scope>
    <source>
        <strain evidence="2">C129</strain>
    </source>
</reference>
<accession>E2A2A3</accession>
<dbReference type="Proteomes" id="UP000000311">
    <property type="component" value="Unassembled WGS sequence"/>
</dbReference>
<name>E2A2A3_CAMFO</name>
<sequence>DAPARAFILNHRGHMSSHPYSKCKISGVTCEGRNIYCDVNHSLRTNEEYIRCLDEDHHKDDKSSLSILLIGMVCQVPFEY</sequence>
<dbReference type="EMBL" id="GL436005">
    <property type="protein sequence ID" value="EFN72436.1"/>
    <property type="molecule type" value="Genomic_DNA"/>
</dbReference>